<dbReference type="SFLD" id="SFLDF00343">
    <property type="entry name" value="aminofutalosine_synthase_(mqnE"/>
    <property type="match status" value="1"/>
</dbReference>
<dbReference type="PANTHER" id="PTHR43076">
    <property type="entry name" value="FO SYNTHASE (COFH)"/>
    <property type="match status" value="1"/>
</dbReference>
<dbReference type="GO" id="GO:0009234">
    <property type="term" value="P:menaquinone biosynthetic process"/>
    <property type="evidence" value="ECO:0007669"/>
    <property type="project" value="InterPro"/>
</dbReference>
<evidence type="ECO:0000256" key="2">
    <source>
        <dbReference type="ARBA" id="ARBA00022485"/>
    </source>
</evidence>
<dbReference type="Pfam" id="PF19288">
    <property type="entry name" value="CofH_C"/>
    <property type="match status" value="1"/>
</dbReference>
<dbReference type="InterPro" id="IPR022432">
    <property type="entry name" value="MqnE"/>
</dbReference>
<sequence length="473" mass="55279">MLKHGFIPELDSYFFVTSTFRWLMLTPIAKFTIKSNQYLCSTVFNNQIQYPKITVCYKKMIFKSAHYRIFVQNKSGMNTTEQVEKILADTNLSTELRNIAHKVLHKERITFDEGVYLYEHAELGYLGVLANFIREQKHGDKTYFNRNFHLEPTNLCVYDCKFCSYSRLIKQKEEGWALTMEQMLDIVKKYDGEPVTEVHIVGGVLPQYDVAFYSALFTAIKQHRPDLHVKALTPVEYHYIFKKAKIDYAMGMRLMKEAGLESIPGGGAEIFHPEIREQIAKDKCTGQQWLDIHEEWHKLGMRSNATMLYGHIEKYWHRVDHMEKLRQLQDRTGGFQTFIPLKFRNQHNQMSNVPESSVIEDLRNYAIARIYLDNFDHIKAYWAMISRETAQLSLNYGVDDIDGTLDDTTKIYSMAGAEEQNPAMSTKELVNLIKQVGRKAIERDTLYNVVTDFENVVFEEEKKPQYYKLPVVN</sequence>
<dbReference type="PROSITE" id="PS51918">
    <property type="entry name" value="RADICAL_SAM"/>
    <property type="match status" value="1"/>
</dbReference>
<name>A0A1I0SIK0_9SPHI</name>
<dbReference type="SFLD" id="SFLDG01389">
    <property type="entry name" value="menaquinone_synthsis_involved"/>
    <property type="match status" value="1"/>
</dbReference>
<dbReference type="STRING" id="332999.SAMN04488511_101245"/>
<gene>
    <name evidence="8" type="ORF">SAMN04488511_101245</name>
</gene>
<dbReference type="InterPro" id="IPR045567">
    <property type="entry name" value="CofH/MnqC-like_C"/>
</dbReference>
<evidence type="ECO:0000256" key="3">
    <source>
        <dbReference type="ARBA" id="ARBA00022691"/>
    </source>
</evidence>
<dbReference type="Proteomes" id="UP000198836">
    <property type="component" value="Unassembled WGS sequence"/>
</dbReference>
<dbReference type="InterPro" id="IPR007197">
    <property type="entry name" value="rSAM"/>
</dbReference>
<dbReference type="EMBL" id="FOJM01000001">
    <property type="protein sequence ID" value="SFA38606.1"/>
    <property type="molecule type" value="Genomic_DNA"/>
</dbReference>
<evidence type="ECO:0000313" key="8">
    <source>
        <dbReference type="EMBL" id="SFA38606.1"/>
    </source>
</evidence>
<dbReference type="NCBIfam" id="TIGR00423">
    <property type="entry name" value="CofH family radical SAM protein"/>
    <property type="match status" value="1"/>
</dbReference>
<keyword evidence="3" id="KW-0949">S-adenosyl-L-methionine</keyword>
<dbReference type="InterPro" id="IPR034405">
    <property type="entry name" value="F420"/>
</dbReference>
<accession>A0A1I0SIK0</accession>
<keyword evidence="6" id="KW-0411">Iron-sulfur</keyword>
<dbReference type="GO" id="GO:0046872">
    <property type="term" value="F:metal ion binding"/>
    <property type="evidence" value="ECO:0007669"/>
    <property type="project" value="UniProtKB-KW"/>
</dbReference>
<evidence type="ECO:0000256" key="1">
    <source>
        <dbReference type="ARBA" id="ARBA00001966"/>
    </source>
</evidence>
<dbReference type="InterPro" id="IPR013785">
    <property type="entry name" value="Aldolase_TIM"/>
</dbReference>
<evidence type="ECO:0000259" key="7">
    <source>
        <dbReference type="PROSITE" id="PS51918"/>
    </source>
</evidence>
<dbReference type="GO" id="GO:0016765">
    <property type="term" value="F:transferase activity, transferring alkyl or aryl (other than methyl) groups"/>
    <property type="evidence" value="ECO:0007669"/>
    <property type="project" value="InterPro"/>
</dbReference>
<proteinExistence type="predicted"/>
<dbReference type="CDD" id="cd01335">
    <property type="entry name" value="Radical_SAM"/>
    <property type="match status" value="1"/>
</dbReference>
<keyword evidence="4" id="KW-0479">Metal-binding</keyword>
<dbReference type="Pfam" id="PF04055">
    <property type="entry name" value="Radical_SAM"/>
    <property type="match status" value="1"/>
</dbReference>
<protein>
    <submittedName>
        <fullName evidence="8">Aminodeoxyfutalosine synthase</fullName>
    </submittedName>
</protein>
<dbReference type="InterPro" id="IPR006638">
    <property type="entry name" value="Elp3/MiaA/NifB-like_rSAM"/>
</dbReference>
<dbReference type="InterPro" id="IPR058240">
    <property type="entry name" value="rSAM_sf"/>
</dbReference>
<dbReference type="InterPro" id="IPR020050">
    <property type="entry name" value="FO_synthase_su2"/>
</dbReference>
<reference evidence="9" key="1">
    <citation type="submission" date="2016-10" db="EMBL/GenBank/DDBJ databases">
        <authorList>
            <person name="Varghese N."/>
            <person name="Submissions S."/>
        </authorList>
    </citation>
    <scope>NUCLEOTIDE SEQUENCE [LARGE SCALE GENOMIC DNA]</scope>
    <source>
        <strain evidence="9">DSM 18130</strain>
    </source>
</reference>
<evidence type="ECO:0000313" key="9">
    <source>
        <dbReference type="Proteomes" id="UP000198836"/>
    </source>
</evidence>
<dbReference type="SMART" id="SM00729">
    <property type="entry name" value="Elp3"/>
    <property type="match status" value="1"/>
</dbReference>
<evidence type="ECO:0000256" key="5">
    <source>
        <dbReference type="ARBA" id="ARBA00023004"/>
    </source>
</evidence>
<keyword evidence="2" id="KW-0004">4Fe-4S</keyword>
<dbReference type="SFLD" id="SFLDS00029">
    <property type="entry name" value="Radical_SAM"/>
    <property type="match status" value="1"/>
</dbReference>
<comment type="cofactor">
    <cofactor evidence="1">
        <name>[4Fe-4S] cluster</name>
        <dbReference type="ChEBI" id="CHEBI:49883"/>
    </cofactor>
</comment>
<dbReference type="PANTHER" id="PTHR43076:SF7">
    <property type="entry name" value="AMINODEOXYFUTALOSINE SYNTHASE"/>
    <property type="match status" value="1"/>
</dbReference>
<dbReference type="Gene3D" id="3.20.20.70">
    <property type="entry name" value="Aldolase class I"/>
    <property type="match status" value="1"/>
</dbReference>
<evidence type="ECO:0000256" key="6">
    <source>
        <dbReference type="ARBA" id="ARBA00023014"/>
    </source>
</evidence>
<dbReference type="NCBIfam" id="TIGR03700">
    <property type="entry name" value="mena_SCO4494"/>
    <property type="match status" value="1"/>
</dbReference>
<organism evidence="8 9">
    <name type="scientific">Pedobacter suwonensis</name>
    <dbReference type="NCBI Taxonomy" id="332999"/>
    <lineage>
        <taxon>Bacteria</taxon>
        <taxon>Pseudomonadati</taxon>
        <taxon>Bacteroidota</taxon>
        <taxon>Sphingobacteriia</taxon>
        <taxon>Sphingobacteriales</taxon>
        <taxon>Sphingobacteriaceae</taxon>
        <taxon>Pedobacter</taxon>
    </lineage>
</organism>
<dbReference type="SFLD" id="SFLDG01064">
    <property type="entry name" value="F420__menaquinone_cofactor_bio"/>
    <property type="match status" value="1"/>
</dbReference>
<dbReference type="GO" id="GO:0051539">
    <property type="term" value="F:4 iron, 4 sulfur cluster binding"/>
    <property type="evidence" value="ECO:0007669"/>
    <property type="project" value="UniProtKB-KW"/>
</dbReference>
<keyword evidence="9" id="KW-1185">Reference proteome</keyword>
<dbReference type="GO" id="GO:0044689">
    <property type="term" value="F:7,8-didemethyl-8-hydroxy-5-deazariboflavin synthase activity"/>
    <property type="evidence" value="ECO:0007669"/>
    <property type="project" value="TreeGrafter"/>
</dbReference>
<evidence type="ECO:0000256" key="4">
    <source>
        <dbReference type="ARBA" id="ARBA00022723"/>
    </source>
</evidence>
<dbReference type="AlphaFoldDB" id="A0A1I0SIK0"/>
<keyword evidence="5" id="KW-0408">Iron</keyword>
<dbReference type="SUPFAM" id="SSF102114">
    <property type="entry name" value="Radical SAM enzymes"/>
    <property type="match status" value="1"/>
</dbReference>
<feature type="domain" description="Radical SAM core" evidence="7">
    <location>
        <begin position="142"/>
        <end position="376"/>
    </location>
</feature>